<dbReference type="RefSeq" id="WP_241146751.1">
    <property type="nucleotide sequence ID" value="NZ_PTQZ01000102.1"/>
</dbReference>
<dbReference type="SUPFAM" id="SSF53807">
    <property type="entry name" value="Helical backbone' metal receptor"/>
    <property type="match status" value="1"/>
</dbReference>
<accession>A0A2P6ASR2</accession>
<sequence>LAVEPARLQDISQRLRWLGALGGVGAHADNIAEGWQSQLRRTLAANAEGPRIRGFYQVWQTPLYSLAPEHLVSQAMRACGVDSIVTDTRMAAPVLSAESVLAAAPAVILVGRDQLAEARRFWGRFPSLPAVRDDGILPVPDRELTRPGLSLLEALPGLCDQLRPWRMRRSVPESA</sequence>
<feature type="non-terminal residue" evidence="1">
    <location>
        <position position="1"/>
    </location>
</feature>
<dbReference type="Gene3D" id="3.40.50.1980">
    <property type="entry name" value="Nitrogenase molybdenum iron protein domain"/>
    <property type="match status" value="1"/>
</dbReference>
<dbReference type="Proteomes" id="UP000243900">
    <property type="component" value="Unassembled WGS sequence"/>
</dbReference>
<proteinExistence type="predicted"/>
<gene>
    <name evidence="1" type="ORF">C5O18_05450</name>
</gene>
<reference evidence="2" key="1">
    <citation type="submission" date="2018-02" db="EMBL/GenBank/DDBJ databases">
        <title>Genome sequencing of Solimonas sp. HR-BB.</title>
        <authorList>
            <person name="Lee Y."/>
            <person name="Jeon C.O."/>
        </authorList>
    </citation>
    <scope>NUCLEOTIDE SEQUENCE [LARGE SCALE GENOMIC DNA]</scope>
    <source>
        <strain evidence="2">HR-E</strain>
    </source>
</reference>
<name>A0A2P6ASR2_9GAMM</name>
<dbReference type="PANTHER" id="PTHR42860">
    <property type="entry name" value="VITAMIN B12-BINDING PROTEIN"/>
    <property type="match status" value="1"/>
</dbReference>
<dbReference type="PANTHER" id="PTHR42860:SF1">
    <property type="entry name" value="VITAMIN B12-BINDING PROTEIN"/>
    <property type="match status" value="1"/>
</dbReference>
<organism evidence="1 2">
    <name type="scientific">Amnimonas aquatica</name>
    <dbReference type="NCBI Taxonomy" id="2094561"/>
    <lineage>
        <taxon>Bacteria</taxon>
        <taxon>Pseudomonadati</taxon>
        <taxon>Pseudomonadota</taxon>
        <taxon>Gammaproteobacteria</taxon>
        <taxon>Moraxellales</taxon>
        <taxon>Moraxellaceae</taxon>
        <taxon>Amnimonas</taxon>
    </lineage>
</organism>
<evidence type="ECO:0000313" key="2">
    <source>
        <dbReference type="Proteomes" id="UP000243900"/>
    </source>
</evidence>
<keyword evidence="2" id="KW-1185">Reference proteome</keyword>
<evidence type="ECO:0008006" key="3">
    <source>
        <dbReference type="Google" id="ProtNLM"/>
    </source>
</evidence>
<dbReference type="InterPro" id="IPR051030">
    <property type="entry name" value="Vitamin_B12-ABC_binding"/>
</dbReference>
<dbReference type="AlphaFoldDB" id="A0A2P6ASR2"/>
<evidence type="ECO:0000313" key="1">
    <source>
        <dbReference type="EMBL" id="PQA43141.1"/>
    </source>
</evidence>
<protein>
    <recommendedName>
        <fullName evidence="3">Cobalamin-binding protein</fullName>
    </recommendedName>
</protein>
<comment type="caution">
    <text evidence="1">The sequence shown here is derived from an EMBL/GenBank/DDBJ whole genome shotgun (WGS) entry which is preliminary data.</text>
</comment>
<dbReference type="EMBL" id="PTQZ01000102">
    <property type="protein sequence ID" value="PQA43141.1"/>
    <property type="molecule type" value="Genomic_DNA"/>
</dbReference>